<feature type="domain" description="Thioredoxin" evidence="10">
    <location>
        <begin position="10"/>
        <end position="151"/>
    </location>
</feature>
<dbReference type="InterPro" id="IPR036249">
    <property type="entry name" value="Thioredoxin-like_sf"/>
</dbReference>
<evidence type="ECO:0000256" key="3">
    <source>
        <dbReference type="ARBA" id="ARBA00022729"/>
    </source>
</evidence>
<dbReference type="InterPro" id="IPR039798">
    <property type="entry name" value="Sulfhydryl_oxidase"/>
</dbReference>
<gene>
    <name evidence="11" type="primary">Acey_s0078.g1153</name>
    <name evidence="11" type="synonym">Acey-F35G2.1</name>
    <name evidence="11" type="ORF">Y032_0078g1153</name>
</gene>
<dbReference type="Gene3D" id="1.20.120.310">
    <property type="entry name" value="ERV/ALR sulfhydryl oxidase domain"/>
    <property type="match status" value="1"/>
</dbReference>
<keyword evidence="2 8" id="KW-0285">Flavoprotein</keyword>
<dbReference type="GO" id="GO:0006457">
    <property type="term" value="P:protein folding"/>
    <property type="evidence" value="ECO:0007669"/>
    <property type="project" value="TreeGrafter"/>
</dbReference>
<dbReference type="GO" id="GO:0016971">
    <property type="term" value="F:flavin-dependent sulfhydryl oxidase activity"/>
    <property type="evidence" value="ECO:0007669"/>
    <property type="project" value="InterPro"/>
</dbReference>
<evidence type="ECO:0000256" key="6">
    <source>
        <dbReference type="ARBA" id="ARBA00023157"/>
    </source>
</evidence>
<dbReference type="Proteomes" id="UP000024635">
    <property type="component" value="Unassembled WGS sequence"/>
</dbReference>
<evidence type="ECO:0000256" key="7">
    <source>
        <dbReference type="ARBA" id="ARBA00023180"/>
    </source>
</evidence>
<proteinExistence type="predicted"/>
<dbReference type="FunFam" id="1.20.120.310:FF:000005">
    <property type="entry name" value="Sulfhydryl oxidase"/>
    <property type="match status" value="1"/>
</dbReference>
<dbReference type="InterPro" id="IPR017937">
    <property type="entry name" value="Thioredoxin_CS"/>
</dbReference>
<dbReference type="STRING" id="53326.A0A016TTD9"/>
<dbReference type="EC" id="1.8.3.2" evidence="8"/>
<dbReference type="PROSITE" id="PS51324">
    <property type="entry name" value="ERV_ALR"/>
    <property type="match status" value="1"/>
</dbReference>
<dbReference type="PROSITE" id="PS00194">
    <property type="entry name" value="THIOREDOXIN_1"/>
    <property type="match status" value="1"/>
</dbReference>
<evidence type="ECO:0000259" key="9">
    <source>
        <dbReference type="PROSITE" id="PS51324"/>
    </source>
</evidence>
<sequence length="622" mass="71744">MLLALFALVHTASAAVSSFNYVPLGSNPTLYTPGFEPIMHLDQHTFADTVYGQDRAFLVEFYADWCGHCRAFAPHFRQFATLVKEWNPIVTVAVINCADAFNAQTCRDNGIAFYPMLKYFPRNARTPNQARNMDTPHSADAMREALMRMVANEYSAARYPDWPNLSHIYVDGRTTYGQLWDGVPESADYLAIIFEEYDGVGVQFILDLSSRRRMVGARRALSSSPLVQMLRITEFPTVALFRRDHQQALYMQRFSNHTYIDIDNVIMNDARNSHAFTLPPIALTTTLRPTTTQVPLVDCSRFPDRCREMYYVSETDMLKAMRMALYDEVVRTPGYIQGDNFTGLTDFVTLLSNHFPVLSFTNDIRRSKRTTSTILKNSERARLVFIHMREYLESRRNRRMVSVDDYKRQFENVERVYANPFPTNSSWQHCKGTTPMFRGYTCGLWTTFHALTVHTYIDTIKNTNVNPLKPLKSIQGWVKGFFGCQHCKRHFMNMTTNIFPMTERRIRHPHDMMTYLWRAHNIVNNRLHGDPTEDPQFIKMQFPPPFLCPTCHSGGQFSRRQAILIGTFGPLVTPTCLTRTALSRNRSCMDMIDAVRVKTDGRDGRPECTYESHLVTPLFPSR</sequence>
<dbReference type="GO" id="GO:0005615">
    <property type="term" value="C:extracellular space"/>
    <property type="evidence" value="ECO:0007669"/>
    <property type="project" value="TreeGrafter"/>
</dbReference>
<feature type="domain" description="ERV/ALR sulfhydryl oxidase" evidence="9">
    <location>
        <begin position="433"/>
        <end position="542"/>
    </location>
</feature>
<keyword evidence="5 8" id="KW-0560">Oxidoreductase</keyword>
<evidence type="ECO:0000256" key="4">
    <source>
        <dbReference type="ARBA" id="ARBA00022827"/>
    </source>
</evidence>
<dbReference type="InterPro" id="IPR042568">
    <property type="entry name" value="QSOX_FAD-bd_sf"/>
</dbReference>
<evidence type="ECO:0000313" key="12">
    <source>
        <dbReference type="Proteomes" id="UP000024635"/>
    </source>
</evidence>
<organism evidence="11 12">
    <name type="scientific">Ancylostoma ceylanicum</name>
    <dbReference type="NCBI Taxonomy" id="53326"/>
    <lineage>
        <taxon>Eukaryota</taxon>
        <taxon>Metazoa</taxon>
        <taxon>Ecdysozoa</taxon>
        <taxon>Nematoda</taxon>
        <taxon>Chromadorea</taxon>
        <taxon>Rhabditida</taxon>
        <taxon>Rhabditina</taxon>
        <taxon>Rhabditomorpha</taxon>
        <taxon>Strongyloidea</taxon>
        <taxon>Ancylostomatidae</taxon>
        <taxon>Ancylostomatinae</taxon>
        <taxon>Ancylostoma</taxon>
    </lineage>
</organism>
<dbReference type="InterPro" id="IPR013766">
    <property type="entry name" value="Thioredoxin_domain"/>
</dbReference>
<dbReference type="PANTHER" id="PTHR22897:SF20">
    <property type="entry name" value="SULFHYDRYL OXIDASE"/>
    <property type="match status" value="1"/>
</dbReference>
<reference evidence="12" key="1">
    <citation type="journal article" date="2015" name="Nat. Genet.">
        <title>The genome and transcriptome of the zoonotic hookworm Ancylostoma ceylanicum identify infection-specific gene families.</title>
        <authorList>
            <person name="Schwarz E.M."/>
            <person name="Hu Y."/>
            <person name="Antoshechkin I."/>
            <person name="Miller M.M."/>
            <person name="Sternberg P.W."/>
            <person name="Aroian R.V."/>
        </authorList>
    </citation>
    <scope>NUCLEOTIDE SEQUENCE</scope>
    <source>
        <strain evidence="12">HY135</strain>
    </source>
</reference>
<protein>
    <recommendedName>
        <fullName evidence="8">Sulfhydryl oxidase</fullName>
        <ecNumber evidence="8">1.8.3.2</ecNumber>
    </recommendedName>
</protein>
<evidence type="ECO:0000256" key="1">
    <source>
        <dbReference type="ARBA" id="ARBA00001974"/>
    </source>
</evidence>
<evidence type="ECO:0000256" key="2">
    <source>
        <dbReference type="ARBA" id="ARBA00022630"/>
    </source>
</evidence>
<name>A0A016TTD9_9BILA</name>
<comment type="cofactor">
    <cofactor evidence="1 8">
        <name>FAD</name>
        <dbReference type="ChEBI" id="CHEBI:57692"/>
    </cofactor>
</comment>
<dbReference type="Gene3D" id="3.40.30.10">
    <property type="entry name" value="Glutaredoxin"/>
    <property type="match status" value="2"/>
</dbReference>
<keyword evidence="12" id="KW-1185">Reference proteome</keyword>
<dbReference type="CDD" id="cd02992">
    <property type="entry name" value="PDI_a_QSOX"/>
    <property type="match status" value="1"/>
</dbReference>
<dbReference type="Pfam" id="PF00085">
    <property type="entry name" value="Thioredoxin"/>
    <property type="match status" value="1"/>
</dbReference>
<keyword evidence="3" id="KW-0732">Signal</keyword>
<comment type="caution">
    <text evidence="11">The sequence shown here is derived from an EMBL/GenBank/DDBJ whole genome shotgun (WGS) entry which is preliminary data.</text>
</comment>
<accession>A0A016TTD9</accession>
<evidence type="ECO:0000256" key="8">
    <source>
        <dbReference type="RuleBase" id="RU371123"/>
    </source>
</evidence>
<dbReference type="PANTHER" id="PTHR22897">
    <property type="entry name" value="QUIESCIN Q6-RELATED SULFHYDRYL OXIDASE"/>
    <property type="match status" value="1"/>
</dbReference>
<keyword evidence="7" id="KW-0325">Glycoprotein</keyword>
<dbReference type="GO" id="GO:0000139">
    <property type="term" value="C:Golgi membrane"/>
    <property type="evidence" value="ECO:0007669"/>
    <property type="project" value="TreeGrafter"/>
</dbReference>
<evidence type="ECO:0000256" key="5">
    <source>
        <dbReference type="ARBA" id="ARBA00023002"/>
    </source>
</evidence>
<dbReference type="SUPFAM" id="SSF52833">
    <property type="entry name" value="Thioredoxin-like"/>
    <property type="match status" value="1"/>
</dbReference>
<comment type="catalytic activity">
    <reaction evidence="8">
        <text>2 R'C(R)SH + O2 = R'C(R)S-S(R)CR' + H2O2</text>
        <dbReference type="Rhea" id="RHEA:17357"/>
        <dbReference type="ChEBI" id="CHEBI:15379"/>
        <dbReference type="ChEBI" id="CHEBI:16240"/>
        <dbReference type="ChEBI" id="CHEBI:16520"/>
        <dbReference type="ChEBI" id="CHEBI:17412"/>
        <dbReference type="EC" id="1.8.3.2"/>
    </reaction>
</comment>
<dbReference type="PROSITE" id="PS51352">
    <property type="entry name" value="THIOREDOXIN_2"/>
    <property type="match status" value="1"/>
</dbReference>
<dbReference type="SUPFAM" id="SSF69000">
    <property type="entry name" value="FAD-dependent thiol oxidase"/>
    <property type="match status" value="1"/>
</dbReference>
<dbReference type="InterPro" id="IPR017905">
    <property type="entry name" value="ERV/ALR_sulphydryl_oxidase"/>
</dbReference>
<evidence type="ECO:0000313" key="11">
    <source>
        <dbReference type="EMBL" id="EYC06025.1"/>
    </source>
</evidence>
<keyword evidence="4 8" id="KW-0274">FAD</keyword>
<dbReference type="Gene3D" id="1.20.120.1960">
    <property type="entry name" value="QSOX sulfhydryl oxidase domain"/>
    <property type="match status" value="1"/>
</dbReference>
<dbReference type="EMBL" id="JARK01001414">
    <property type="protein sequence ID" value="EYC06025.1"/>
    <property type="molecule type" value="Genomic_DNA"/>
</dbReference>
<dbReference type="OrthoDB" id="59470at2759"/>
<dbReference type="Pfam" id="PF04777">
    <property type="entry name" value="Evr1_Alr"/>
    <property type="match status" value="1"/>
</dbReference>
<evidence type="ECO:0000259" key="10">
    <source>
        <dbReference type="PROSITE" id="PS51352"/>
    </source>
</evidence>
<dbReference type="InterPro" id="IPR036774">
    <property type="entry name" value="ERV/ALR_sulphydryl_oxid_sf"/>
</dbReference>
<dbReference type="GO" id="GO:0003756">
    <property type="term" value="F:protein disulfide isomerase activity"/>
    <property type="evidence" value="ECO:0007669"/>
    <property type="project" value="TreeGrafter"/>
</dbReference>
<dbReference type="AlphaFoldDB" id="A0A016TTD9"/>
<keyword evidence="6" id="KW-1015">Disulfide bond</keyword>